<accession>S6C813</accession>
<keyword evidence="3" id="KW-0418">Kinase</keyword>
<dbReference type="Gene3D" id="2.130.10.10">
    <property type="entry name" value="YVTN repeat-like/Quinoprotein amine dehydrogenase"/>
    <property type="match status" value="1"/>
</dbReference>
<dbReference type="GO" id="GO:0016301">
    <property type="term" value="F:kinase activity"/>
    <property type="evidence" value="ECO:0007669"/>
    <property type="project" value="UniProtKB-KW"/>
</dbReference>
<dbReference type="VEuPathDB" id="PiroplasmaDB:BBOV_II003050"/>
<evidence type="ECO:0000256" key="2">
    <source>
        <dbReference type="PROSITE-ProRule" id="PRU00221"/>
    </source>
</evidence>
<comment type="similarity">
    <text evidence="1">Belongs to the WD repeat G protein beta family. Ribosomal protein RACK1 subfamily.</text>
</comment>
<gene>
    <name evidence="3" type="primary">BBOV_II003050</name>
</gene>
<dbReference type="PROSITE" id="PS50082">
    <property type="entry name" value="WD_REPEATS_2"/>
    <property type="match status" value="1"/>
</dbReference>
<dbReference type="PANTHER" id="PTHR19868">
    <property type="entry name" value="RECEPTOR FOR ACTIVATED PROTEIN KINASE C RACK1"/>
    <property type="match status" value="1"/>
</dbReference>
<feature type="repeat" description="WD" evidence="2">
    <location>
        <begin position="39"/>
        <end position="71"/>
    </location>
</feature>
<proteinExistence type="evidence at transcript level"/>
<dbReference type="SUPFAM" id="SSF50978">
    <property type="entry name" value="WD40 repeat-like"/>
    <property type="match status" value="1"/>
</dbReference>
<keyword evidence="3" id="KW-0808">Transferase</keyword>
<keyword evidence="2" id="KW-0853">WD repeat</keyword>
<dbReference type="InterPro" id="IPR015943">
    <property type="entry name" value="WD40/YVTN_repeat-like_dom_sf"/>
</dbReference>
<dbReference type="Pfam" id="PF00400">
    <property type="entry name" value="WD40"/>
    <property type="match status" value="2"/>
</dbReference>
<sequence>MVYLPYLVLGVGQKHDCICHPDNTLRLWDLVKCKTVHVYNGHTSDVYSVDFSPDNRQIISASRDKTIKLWNTLSECKRTVQNAHNDWVSCVRFSPNPHEHVFVSGGWDKIVKVSLSSYAIICIGLGSC</sequence>
<dbReference type="SMART" id="SM00320">
    <property type="entry name" value="WD40"/>
    <property type="match status" value="2"/>
</dbReference>
<dbReference type="InterPro" id="IPR001680">
    <property type="entry name" value="WD40_rpt"/>
</dbReference>
<name>S6C813_BABBO</name>
<dbReference type="GO" id="GO:0043022">
    <property type="term" value="F:ribosome binding"/>
    <property type="evidence" value="ECO:0007669"/>
    <property type="project" value="InterPro"/>
</dbReference>
<dbReference type="GO" id="GO:0045182">
    <property type="term" value="F:translation regulator activity"/>
    <property type="evidence" value="ECO:0007669"/>
    <property type="project" value="InterPro"/>
</dbReference>
<dbReference type="AlphaFoldDB" id="S6C813"/>
<organism evidence="3">
    <name type="scientific">Babesia bovis</name>
    <dbReference type="NCBI Taxonomy" id="5865"/>
    <lineage>
        <taxon>Eukaryota</taxon>
        <taxon>Sar</taxon>
        <taxon>Alveolata</taxon>
        <taxon>Apicomplexa</taxon>
        <taxon>Aconoidasida</taxon>
        <taxon>Piroplasmida</taxon>
        <taxon>Babesiidae</taxon>
        <taxon>Babesia</taxon>
    </lineage>
</organism>
<dbReference type="InterPro" id="IPR036322">
    <property type="entry name" value="WD40_repeat_dom_sf"/>
</dbReference>
<evidence type="ECO:0000313" key="3">
    <source>
        <dbReference type="EMBL" id="BAN64570.1"/>
    </source>
</evidence>
<reference evidence="3" key="1">
    <citation type="journal article" date="2014" name="BMC Genomics">
        <title>The Babesia bovis gene and promoter model: an update from full-length EST analysis.</title>
        <authorList>
            <person name="Yamagishi J."/>
            <person name="Wakaguri H."/>
            <person name="Yokoyama N."/>
            <person name="Yamashita R."/>
            <person name="Suzuki Y."/>
            <person name="Xuan X."/>
            <person name="Igarashi I."/>
        </authorList>
    </citation>
    <scope>NUCLEOTIDE SEQUENCE</scope>
    <source>
        <strain evidence="3">Texas</strain>
    </source>
</reference>
<keyword evidence="3" id="KW-0675">Receptor</keyword>
<evidence type="ECO:0000256" key="1">
    <source>
        <dbReference type="ARBA" id="ARBA00007253"/>
    </source>
</evidence>
<dbReference type="InterPro" id="IPR045223">
    <property type="entry name" value="RACK1-like"/>
</dbReference>
<dbReference type="EMBL" id="AK440776">
    <property type="protein sequence ID" value="BAN64570.1"/>
    <property type="molecule type" value="mRNA"/>
</dbReference>
<dbReference type="PROSITE" id="PS50294">
    <property type="entry name" value="WD_REPEATS_REGION"/>
    <property type="match status" value="1"/>
</dbReference>
<protein>
    <submittedName>
        <fullName evidence="3">Receptor for activated C kinase, RACK protein</fullName>
    </submittedName>
</protein>